<reference evidence="2 3" key="1">
    <citation type="submission" date="2024-02" db="EMBL/GenBank/DDBJ databases">
        <authorList>
            <person name="Chen Y."/>
            <person name="Shah S."/>
            <person name="Dougan E. K."/>
            <person name="Thang M."/>
            <person name="Chan C."/>
        </authorList>
    </citation>
    <scope>NUCLEOTIDE SEQUENCE [LARGE SCALE GENOMIC DNA]</scope>
</reference>
<dbReference type="InterPro" id="IPR043502">
    <property type="entry name" value="DNA/RNA_pol_sf"/>
</dbReference>
<gene>
    <name evidence="2" type="ORF">SCF082_LOCUS5815</name>
</gene>
<comment type="caution">
    <text evidence="2">The sequence shown here is derived from an EMBL/GenBank/DDBJ whole genome shotgun (WGS) entry which is preliminary data.</text>
</comment>
<accession>A0ABP0IAD7</accession>
<sequence length="1405" mass="155551">MMGSSEATFWLREFLSNVCIDLDRKKYASHSLKTTVLTWAGRSNVVQFSPTDRRLLGHHVDPSMRSVLTYSREAYTTLYAKVFQMYLAIRSGQFEPDATAIDRILEPPVDDQVATVNATENPEGEAGISDSESSLASESDFDESLDLVPTSKDAELPFRDLPVRLMASSTLESEAAFVERAKQVGVDQWLIDKIVEKNFARFGRFAFSVAYTPQHPDDRPFKTFIQSLAEADVDDDQFASLRRLFFEAHTMALADVRSRVEATPDPAVATKKLPTAERVSRQADQEQRLGGIIFNPDTIPSNHLVDLFVEMCETGVLTYVKPEQCCSRALEVNSIKKDPAISTDASGMLKMGSKPNEPTCEANTELKLRSAWQRRSLAMDLSGIASFDVIETWVQYLFQQLVKEQPRGFSKISLQQILDCDKALFVQASHTTMGKLQSTPPAKKPLDQAILQWKTSNEVLQYLTPLPSVKHHEPPGEPSSRMSKAPKVDKAAKAGNKPAGKTSPPPAKLNVPDGCVSHDDKNRPLCFGFQTGKCRFKGPAGKRCARGFHLCYKKGAVAQAGFQVISIDHQVVQPFSPIVSLDLTSASGQAILWEILSSDNVCAVHVGLPCGTSSRARERPISAELRAQGVPQPPPLRSAEFPMGLPHLQGLHLAKVTSANVLYQLVLDIVEFCCKRSIIVSIENPANSWLWACLAHMARSRPVEHAQALNSLEMVTFHACCHGSTRRKNTGWCGTPHVFTALQAVCQNDHPHEPWGIRWSHGAWVFDTSTEAAYPTLLAQRVAACLTAAATARWQLAAQPRLHDLSTAAAGRQSKRHRPLIPEYHHVKQLPVGAELPEGAKVFPPHLGGGVLEEDTGGTAEDGDTGARPLEKHNKVGFLHTPKQFLSMALTVGHPMDTVEHLEQVTKQALDFILRYPPDLVVVKRKKNLLQARLFATMLQHEEAKLHAEMPASLAKVLKPKRILVWKRLLEHYGYDDMGVVDLMRKGVPLVGKHDDPPCYPPLLKPATLTEPDLRASAVWRRRAIVGRTRPTDDPKHIEHLEETAEEELQAGFVEGPFTSEGQVTAYFGHDRWSVIRRFVLVQGAEMKLRPIDDCLEAQLNFGYTSTSYLKLQDIDYIAGLVLKITRAVSSGQQRFGSGRWQGKCLDLSKAYKQMAVLDEHRDLAVLFFHDASGNPKYYVANSLIFGSTAAVYAFNRVSRSLWYLFNKMLLVPCGVFYDDFPLFSPEELSTNAAESVSELLDLLGWAHARSAPKGKPFDTSFQVLGCVINLEDVSHGSFVLENKPGRVDRICEQLRQAGDAGFLSVHQSQVLHGLMRYACGFFAGKHLHPVCSEIMHRGGAQSASGLKGFCEYAIGELGRCKPRVVRAISNTQPILVFTDGSWDGTRGGLGAAVIDTSSRCRWVF</sequence>
<dbReference type="Proteomes" id="UP001642464">
    <property type="component" value="Unassembled WGS sequence"/>
</dbReference>
<organism evidence="2 3">
    <name type="scientific">Durusdinium trenchii</name>
    <dbReference type="NCBI Taxonomy" id="1381693"/>
    <lineage>
        <taxon>Eukaryota</taxon>
        <taxon>Sar</taxon>
        <taxon>Alveolata</taxon>
        <taxon>Dinophyceae</taxon>
        <taxon>Suessiales</taxon>
        <taxon>Symbiodiniaceae</taxon>
        <taxon>Durusdinium</taxon>
    </lineage>
</organism>
<dbReference type="EMBL" id="CAXAMM010003190">
    <property type="protein sequence ID" value="CAK8998871.1"/>
    <property type="molecule type" value="Genomic_DNA"/>
</dbReference>
<name>A0ABP0IAD7_9DINO</name>
<feature type="region of interest" description="Disordered" evidence="1">
    <location>
        <begin position="467"/>
        <end position="510"/>
    </location>
</feature>
<feature type="non-terminal residue" evidence="2">
    <location>
        <position position="1405"/>
    </location>
</feature>
<keyword evidence="3" id="KW-1185">Reference proteome</keyword>
<proteinExistence type="predicted"/>
<evidence type="ECO:0000256" key="1">
    <source>
        <dbReference type="SAM" id="MobiDB-lite"/>
    </source>
</evidence>
<dbReference type="SUPFAM" id="SSF56672">
    <property type="entry name" value="DNA/RNA polymerases"/>
    <property type="match status" value="1"/>
</dbReference>
<evidence type="ECO:0000313" key="3">
    <source>
        <dbReference type="Proteomes" id="UP001642464"/>
    </source>
</evidence>
<evidence type="ECO:0000313" key="2">
    <source>
        <dbReference type="EMBL" id="CAK8998871.1"/>
    </source>
</evidence>
<protein>
    <submittedName>
        <fullName evidence="2">Uncharacterized protein</fullName>
    </submittedName>
</protein>